<accession>A0A645ENQ0</accession>
<comment type="caution">
    <text evidence="1">The sequence shown here is derived from an EMBL/GenBank/DDBJ whole genome shotgun (WGS) entry which is preliminary data.</text>
</comment>
<dbReference type="EMBL" id="VSSQ01048226">
    <property type="protein sequence ID" value="MPN02274.1"/>
    <property type="molecule type" value="Genomic_DNA"/>
</dbReference>
<evidence type="ECO:0000313" key="1">
    <source>
        <dbReference type="EMBL" id="MPN02274.1"/>
    </source>
</evidence>
<sequence length="76" mass="8794">MVGDIVVAADKGVCDFHIRHHLIEHQRAADKSVMEDRLAVSRVFAAHLAEELVYIMYGFHLFRPLRNRRSFCANSR</sequence>
<organism evidence="1">
    <name type="scientific">bioreactor metagenome</name>
    <dbReference type="NCBI Taxonomy" id="1076179"/>
    <lineage>
        <taxon>unclassified sequences</taxon>
        <taxon>metagenomes</taxon>
        <taxon>ecological metagenomes</taxon>
    </lineage>
</organism>
<reference evidence="1" key="1">
    <citation type="submission" date="2019-08" db="EMBL/GenBank/DDBJ databases">
        <authorList>
            <person name="Kucharzyk K."/>
            <person name="Murdoch R.W."/>
            <person name="Higgins S."/>
            <person name="Loffler F."/>
        </authorList>
    </citation>
    <scope>NUCLEOTIDE SEQUENCE</scope>
</reference>
<name>A0A645ENQ0_9ZZZZ</name>
<gene>
    <name evidence="1" type="ORF">SDC9_149488</name>
</gene>
<proteinExistence type="predicted"/>
<protein>
    <submittedName>
        <fullName evidence="1">Uncharacterized protein</fullName>
    </submittedName>
</protein>
<dbReference type="AlphaFoldDB" id="A0A645ENQ0"/>